<evidence type="ECO:0000313" key="1">
    <source>
        <dbReference type="EMBL" id="PQJ66223.1"/>
    </source>
</evidence>
<proteinExistence type="predicted"/>
<dbReference type="InterPro" id="IPR036390">
    <property type="entry name" value="WH_DNA-bd_sf"/>
</dbReference>
<reference evidence="1 2" key="1">
    <citation type="submission" date="2016-12" db="EMBL/GenBank/DDBJ databases">
        <title>Diversity of luminous bacteria.</title>
        <authorList>
            <person name="Yoshizawa S."/>
            <person name="Kogure K."/>
        </authorList>
    </citation>
    <scope>NUCLEOTIDE SEQUENCE [LARGE SCALE GENOMIC DNA]</scope>
    <source>
        <strain evidence="1 2">LC1-200</strain>
    </source>
</reference>
<dbReference type="OrthoDB" id="7064223at2"/>
<protein>
    <submittedName>
        <fullName evidence="1">Uncharacterized protein</fullName>
    </submittedName>
</protein>
<evidence type="ECO:0000313" key="2">
    <source>
        <dbReference type="Proteomes" id="UP000238730"/>
    </source>
</evidence>
<dbReference type="RefSeq" id="WP_105059627.1">
    <property type="nucleotide sequence ID" value="NZ_MSCJ01000001.1"/>
</dbReference>
<dbReference type="AlphaFoldDB" id="A0A2S7VWS6"/>
<dbReference type="SUPFAM" id="SSF46785">
    <property type="entry name" value="Winged helix' DNA-binding domain"/>
    <property type="match status" value="1"/>
</dbReference>
<comment type="caution">
    <text evidence="1">The sequence shown here is derived from an EMBL/GenBank/DDBJ whole genome shotgun (WGS) entry which is preliminary data.</text>
</comment>
<name>A0A2S7VWS6_PHOAN</name>
<sequence length="72" mass="8086">MESYLKVLQFLIDNPSLDAIDHTSKVCVKTFKELHDQGLVEGIDASGDTSLSFEFLEPRISLTGRRFLAENV</sequence>
<accession>A0A2S7VWS6</accession>
<dbReference type="EMBL" id="MSCJ01000001">
    <property type="protein sequence ID" value="PQJ66223.1"/>
    <property type="molecule type" value="Genomic_DNA"/>
</dbReference>
<organism evidence="1 2">
    <name type="scientific">Photobacterium angustum</name>
    <dbReference type="NCBI Taxonomy" id="661"/>
    <lineage>
        <taxon>Bacteria</taxon>
        <taxon>Pseudomonadati</taxon>
        <taxon>Pseudomonadota</taxon>
        <taxon>Gammaproteobacteria</taxon>
        <taxon>Vibrionales</taxon>
        <taxon>Vibrionaceae</taxon>
        <taxon>Photobacterium</taxon>
    </lineage>
</organism>
<dbReference type="Proteomes" id="UP000238730">
    <property type="component" value="Unassembled WGS sequence"/>
</dbReference>
<gene>
    <name evidence="1" type="ORF">BTO08_01700</name>
</gene>